<dbReference type="RefSeq" id="XP_058986086.1">
    <property type="nucleotide sequence ID" value="XM_059130103.1"/>
</dbReference>
<feature type="coiled-coil region" evidence="1">
    <location>
        <begin position="80"/>
        <end position="112"/>
    </location>
</feature>
<dbReference type="Pfam" id="PF03564">
    <property type="entry name" value="DUF1759"/>
    <property type="match status" value="1"/>
</dbReference>
<protein>
    <submittedName>
        <fullName evidence="4">Uncharacterized protein LOC131806038</fullName>
    </submittedName>
</protein>
<organism evidence="3 4">
    <name type="scientific">Musca domestica</name>
    <name type="common">House fly</name>
    <dbReference type="NCBI Taxonomy" id="7370"/>
    <lineage>
        <taxon>Eukaryota</taxon>
        <taxon>Metazoa</taxon>
        <taxon>Ecdysozoa</taxon>
        <taxon>Arthropoda</taxon>
        <taxon>Hexapoda</taxon>
        <taxon>Insecta</taxon>
        <taxon>Pterygota</taxon>
        <taxon>Neoptera</taxon>
        <taxon>Endopterygota</taxon>
        <taxon>Diptera</taxon>
        <taxon>Brachycera</taxon>
        <taxon>Muscomorpha</taxon>
        <taxon>Muscoidea</taxon>
        <taxon>Muscidae</taxon>
        <taxon>Musca</taxon>
    </lineage>
</organism>
<dbReference type="InterPro" id="IPR043502">
    <property type="entry name" value="DNA/RNA_pol_sf"/>
</dbReference>
<dbReference type="InterPro" id="IPR005312">
    <property type="entry name" value="DUF1759"/>
</dbReference>
<keyword evidence="1" id="KW-0175">Coiled coil</keyword>
<dbReference type="SUPFAM" id="SSF56672">
    <property type="entry name" value="DNA/RNA polymerases"/>
    <property type="match status" value="1"/>
</dbReference>
<proteinExistence type="predicted"/>
<name>A0ABM3VJV5_MUSDO</name>
<dbReference type="GeneID" id="131806038"/>
<reference evidence="4" key="1">
    <citation type="submission" date="2025-08" db="UniProtKB">
        <authorList>
            <consortium name="RefSeq"/>
        </authorList>
    </citation>
    <scope>IDENTIFICATION</scope>
    <source>
        <strain evidence="4">Aabys</strain>
        <tissue evidence="4">Whole body</tissue>
    </source>
</reference>
<dbReference type="Proteomes" id="UP001652621">
    <property type="component" value="Unplaced"/>
</dbReference>
<accession>A0ABM3VJV5</accession>
<evidence type="ECO:0000259" key="2">
    <source>
        <dbReference type="Pfam" id="PF00078"/>
    </source>
</evidence>
<dbReference type="CDD" id="cd01644">
    <property type="entry name" value="RT_pepA17"/>
    <property type="match status" value="1"/>
</dbReference>
<dbReference type="InterPro" id="IPR000477">
    <property type="entry name" value="RT_dom"/>
</dbReference>
<dbReference type="PANTHER" id="PTHR47331:SF4">
    <property type="entry name" value="PEPTIDASE S1 DOMAIN-CONTAINING PROTEIN"/>
    <property type="match status" value="1"/>
</dbReference>
<feature type="coiled-coil region" evidence="1">
    <location>
        <begin position="437"/>
        <end position="464"/>
    </location>
</feature>
<evidence type="ECO:0000313" key="3">
    <source>
        <dbReference type="Proteomes" id="UP001652621"/>
    </source>
</evidence>
<keyword evidence="3" id="KW-1185">Reference proteome</keyword>
<evidence type="ECO:0000313" key="4">
    <source>
        <dbReference type="RefSeq" id="XP_058986086.1"/>
    </source>
</evidence>
<dbReference type="Pfam" id="PF00078">
    <property type="entry name" value="RVT_1"/>
    <property type="match status" value="1"/>
</dbReference>
<dbReference type="PANTHER" id="PTHR47331">
    <property type="entry name" value="PHD-TYPE DOMAIN-CONTAINING PROTEIN"/>
    <property type="match status" value="1"/>
</dbReference>
<sequence length="1079" mass="124514">MSAERHNLYKIQQTILKEIVDISEKVKTGTTRKAALDASLNSLENKMGEARLYHSKLSEMKPKNDAYFKDNIWERIQNYYEESRELIQKRKNEFQKQELQELEVELHKAEDSTASGDIQIENPGAVNTPECNNTAIMQQQFRELQEMLLQKQQEQITSICEEFQQMFLKQQSNQNKDTEQVERQAVACRQTEKKNAVLSQFRRKILKLSNAVEEDISGMSKYALENKKLSWEKQFEDIKQLHLELTTEHGMEEVDDELEEVEEKMNAKVCNVIEKISGLKEAAQTVELKRIQIPFFDGNVEEWSSFHDLFKKMVDGNAQLSEVQKLYYLKTNLRGEAFRLVQHLQVTDANYKAAWELLEKRYNNKRILFTKLVDKVLDHPNINSQSATSLRKLLDSVNESIHALKAMEIPLDHADPILARIIIRKLDKDGLIQYEQNVKKSKEIQRLADVLDFLEQQYQALEASAGRKQFVPVPYKQLDRLGVTEKRPCRFCMFMGHDIVTCRKFAAQTANERYSWVKAAKLCFKCLKHGKENKCFSDSKCQKCGLFHNTLIHLEGTSNTKAMTTNTAANVLLATAQVRVKSVHGEYITLRALIDQGSQVTSVSEDAAQLLQLPKLKTDVRLRGLGETMVGVAKSKVFLVIRPRFFSDTKIEAEALVLPKLASAHPDNNFKYNIERWGNISLADPNFNKSERVDLVIGADLFPQILEDGVRHDEPIVAQNTKLGWILSGTIQMKPATNNIRSAATTTIERFWEIEEIEGEETIAEDDFCLKLYEETTRLDLSGRFVVRLPLVEDKILGESYKRAMARFLSLEKRLESCTELGTEYRKTIKELISMKHMGKADQMKQGKYYMPHQAVVRGNSLTTKVRVVFDASSKTSNGRSLNDILHTGPKLQRDIFDIITKWRTWRFVVSADVEKMFRQINIDEEDQEYQYVLWRNSKTEPVQQYKLTTVTYGTASAPFLAVKSLIEIGNRCKNQKIAGKIKEDFYMDDLLTGANSKEECREVQKQITQELETYGFHLRKWIANDSEVLDAVNRREENEVLHIQEDECLKTLGLQWNPTMDCFTFNMQIGEEEKLRSD</sequence>
<evidence type="ECO:0000256" key="1">
    <source>
        <dbReference type="SAM" id="Coils"/>
    </source>
</evidence>
<gene>
    <name evidence="4" type="primary">LOC131806038</name>
</gene>
<feature type="domain" description="Reverse transcriptase" evidence="2">
    <location>
        <begin position="874"/>
        <end position="1020"/>
    </location>
</feature>